<dbReference type="EMBL" id="JAZDQQ010000032">
    <property type="protein sequence ID" value="MEE1883374.1"/>
    <property type="molecule type" value="Genomic_DNA"/>
</dbReference>
<protein>
    <recommendedName>
        <fullName evidence="3">Integrase</fullName>
    </recommendedName>
</protein>
<reference evidence="1 2" key="1">
    <citation type="submission" date="2024-01" db="EMBL/GenBank/DDBJ databases">
        <title>Unpublished Manusciprt.</title>
        <authorList>
            <person name="Duman M."/>
            <person name="Valdes E.G."/>
            <person name="Ajmi N."/>
            <person name="Altun S."/>
            <person name="Saticioglu I.B."/>
        </authorList>
    </citation>
    <scope>NUCLEOTIDE SEQUENCE [LARGE SCALE GENOMIC DNA]</scope>
    <source>
        <strain evidence="1 2">139P</strain>
    </source>
</reference>
<organism evidence="1 2">
    <name type="scientific">Pseudomonas soli</name>
    <dbReference type="NCBI Taxonomy" id="1306993"/>
    <lineage>
        <taxon>Bacteria</taxon>
        <taxon>Pseudomonadati</taxon>
        <taxon>Pseudomonadota</taxon>
        <taxon>Gammaproteobacteria</taxon>
        <taxon>Pseudomonadales</taxon>
        <taxon>Pseudomonadaceae</taxon>
        <taxon>Pseudomonas</taxon>
    </lineage>
</organism>
<dbReference type="Proteomes" id="UP001329505">
    <property type="component" value="Unassembled WGS sequence"/>
</dbReference>
<evidence type="ECO:0008006" key="3">
    <source>
        <dbReference type="Google" id="ProtNLM"/>
    </source>
</evidence>
<evidence type="ECO:0000313" key="2">
    <source>
        <dbReference type="Proteomes" id="UP001329505"/>
    </source>
</evidence>
<dbReference type="RefSeq" id="WP_330126551.1">
    <property type="nucleotide sequence ID" value="NZ_JAZDQQ010000032.1"/>
</dbReference>
<proteinExistence type="predicted"/>
<sequence length="46" mass="5281">MSAAEYTRIRNMPLTDLRRLGAWELARFIEASSTLQRKMILQALSA</sequence>
<gene>
    <name evidence="1" type="ORF">V0R55_24730</name>
</gene>
<comment type="caution">
    <text evidence="1">The sequence shown here is derived from an EMBL/GenBank/DDBJ whole genome shotgun (WGS) entry which is preliminary data.</text>
</comment>
<name>A0ABU7GWE6_9PSED</name>
<accession>A0ABU7GWE6</accession>
<evidence type="ECO:0000313" key="1">
    <source>
        <dbReference type="EMBL" id="MEE1883374.1"/>
    </source>
</evidence>
<keyword evidence="2" id="KW-1185">Reference proteome</keyword>